<accession>A0A0G1E8A9</accession>
<dbReference type="Proteomes" id="UP000033867">
    <property type="component" value="Unassembled WGS sequence"/>
</dbReference>
<reference evidence="1 2" key="1">
    <citation type="journal article" date="2015" name="Nature">
        <title>rRNA introns, odd ribosomes, and small enigmatic genomes across a large radiation of phyla.</title>
        <authorList>
            <person name="Brown C.T."/>
            <person name="Hug L.A."/>
            <person name="Thomas B.C."/>
            <person name="Sharon I."/>
            <person name="Castelle C.J."/>
            <person name="Singh A."/>
            <person name="Wilkins M.J."/>
            <person name="Williams K.H."/>
            <person name="Banfield J.F."/>
        </authorList>
    </citation>
    <scope>NUCLEOTIDE SEQUENCE [LARGE SCALE GENOMIC DNA]</scope>
</reference>
<sequence length="117" mass="13798">MGKILSINHKLGKADISLDDVLIRLFIKYYNGTCSEIRIWKLPLKRSFWSMFNVKNLIWAIYNDDAKYIHGWFSRDGDILEVLTRKIEKCNNYNDLKELLIKLENIINGISLPHDEL</sequence>
<evidence type="ECO:0000313" key="2">
    <source>
        <dbReference type="Proteomes" id="UP000033867"/>
    </source>
</evidence>
<evidence type="ECO:0000313" key="1">
    <source>
        <dbReference type="EMBL" id="KKS70808.1"/>
    </source>
</evidence>
<dbReference type="AlphaFoldDB" id="A0A0G1E8A9"/>
<dbReference type="EMBL" id="LCEK01000043">
    <property type="protein sequence ID" value="KKS70808.1"/>
    <property type="molecule type" value="Genomic_DNA"/>
</dbReference>
<protein>
    <submittedName>
        <fullName evidence="1">Uncharacterized protein</fullName>
    </submittedName>
</protein>
<name>A0A0G1E8A9_9BACT</name>
<proteinExistence type="predicted"/>
<organism evidence="1 2">
    <name type="scientific">Candidatus Magasanikbacteria bacterium GW2011_GWE2_42_7</name>
    <dbReference type="NCBI Taxonomy" id="1619052"/>
    <lineage>
        <taxon>Bacteria</taxon>
        <taxon>Candidatus Magasanikiibacteriota</taxon>
    </lineage>
</organism>
<gene>
    <name evidence="1" type="ORF">UV42_C0043G0010</name>
</gene>
<comment type="caution">
    <text evidence="1">The sequence shown here is derived from an EMBL/GenBank/DDBJ whole genome shotgun (WGS) entry which is preliminary data.</text>
</comment>